<keyword evidence="3" id="KW-0472">Membrane</keyword>
<dbReference type="GO" id="GO:0052621">
    <property type="term" value="F:diguanylate cyclase activity"/>
    <property type="evidence" value="ECO:0007669"/>
    <property type="project" value="UniProtKB-EC"/>
</dbReference>
<proteinExistence type="predicted"/>
<name>I9DPU5_9ALTE</name>
<dbReference type="PANTHER" id="PTHR45138:SF9">
    <property type="entry name" value="DIGUANYLATE CYCLASE DGCM-RELATED"/>
    <property type="match status" value="1"/>
</dbReference>
<evidence type="ECO:0000256" key="2">
    <source>
        <dbReference type="ARBA" id="ARBA00034247"/>
    </source>
</evidence>
<evidence type="ECO:0000313" key="6">
    <source>
        <dbReference type="Proteomes" id="UP000035062"/>
    </source>
</evidence>
<dbReference type="SMART" id="SM00267">
    <property type="entry name" value="GGDEF"/>
    <property type="match status" value="1"/>
</dbReference>
<protein>
    <recommendedName>
        <fullName evidence="1">diguanylate cyclase</fullName>
        <ecNumber evidence="1">2.7.7.65</ecNumber>
    </recommendedName>
</protein>
<sequence length="393" mass="43135">MPLIILLPVLLLLVAQGLTPELALFQLLPFPQTSYLALISVLLLALLLRQTEWLYWLGILATHYWLASSTNLTATEFANSLPLLSASLLLLLALIPKPSPFKLNGLLLLISPPLLLLLSQQLPLATWLASAQLPAIVFQPVLAASPINWLSAWWFSILAGIWLIAINLKPPKAANWGEFGLLLALLLSTVIPPGTAVANWTLVAACLSVFLALAFQMLHLAYIDELTQLPQRRALMAHLNRLGRNSAICMLDVDHFKKFNDTYGHDVGDQVLKLLGSILSKVKGLTAYRYGGEEFTLVFGHNKKALLEEKLEEVRLAVAEYPLVIRNDNRPKDSSSGKKARGSSGAEKTVNVTISLGCCVKQKGETPMQLLKRADEALYAAKKAGRNTFVLKI</sequence>
<dbReference type="PANTHER" id="PTHR45138">
    <property type="entry name" value="REGULATORY COMPONENTS OF SENSORY TRANSDUCTION SYSTEM"/>
    <property type="match status" value="1"/>
</dbReference>
<dbReference type="InterPro" id="IPR000160">
    <property type="entry name" value="GGDEF_dom"/>
</dbReference>
<evidence type="ECO:0000313" key="5">
    <source>
        <dbReference type="EMBL" id="EIW88050.1"/>
    </source>
</evidence>
<dbReference type="EMBL" id="AKKU01000025">
    <property type="protein sequence ID" value="EIW88050.1"/>
    <property type="molecule type" value="Genomic_DNA"/>
</dbReference>
<dbReference type="GO" id="GO:0005886">
    <property type="term" value="C:plasma membrane"/>
    <property type="evidence" value="ECO:0007669"/>
    <property type="project" value="TreeGrafter"/>
</dbReference>
<comment type="catalytic activity">
    <reaction evidence="2">
        <text>2 GTP = 3',3'-c-di-GMP + 2 diphosphate</text>
        <dbReference type="Rhea" id="RHEA:24898"/>
        <dbReference type="ChEBI" id="CHEBI:33019"/>
        <dbReference type="ChEBI" id="CHEBI:37565"/>
        <dbReference type="ChEBI" id="CHEBI:58805"/>
        <dbReference type="EC" id="2.7.7.65"/>
    </reaction>
</comment>
<dbReference type="GO" id="GO:0043709">
    <property type="term" value="P:cell adhesion involved in single-species biofilm formation"/>
    <property type="evidence" value="ECO:0007669"/>
    <property type="project" value="TreeGrafter"/>
</dbReference>
<organism evidence="5 6">
    <name type="scientific">Alishewanella agri BL06</name>
    <dbReference type="NCBI Taxonomy" id="1195246"/>
    <lineage>
        <taxon>Bacteria</taxon>
        <taxon>Pseudomonadati</taxon>
        <taxon>Pseudomonadota</taxon>
        <taxon>Gammaproteobacteria</taxon>
        <taxon>Alteromonadales</taxon>
        <taxon>Alteromonadaceae</taxon>
        <taxon>Alishewanella</taxon>
    </lineage>
</organism>
<feature type="transmembrane region" description="Helical" evidence="3">
    <location>
        <begin position="197"/>
        <end position="223"/>
    </location>
</feature>
<dbReference type="InterPro" id="IPR050469">
    <property type="entry name" value="Diguanylate_Cyclase"/>
</dbReference>
<feature type="transmembrane region" description="Helical" evidence="3">
    <location>
        <begin position="149"/>
        <end position="166"/>
    </location>
</feature>
<evidence type="ECO:0000256" key="1">
    <source>
        <dbReference type="ARBA" id="ARBA00012528"/>
    </source>
</evidence>
<keyword evidence="3" id="KW-0812">Transmembrane</keyword>
<evidence type="ECO:0000259" key="4">
    <source>
        <dbReference type="PROSITE" id="PS50887"/>
    </source>
</evidence>
<dbReference type="EC" id="2.7.7.65" evidence="1"/>
<dbReference type="PATRIC" id="fig|1195246.3.peg.2505"/>
<dbReference type="Proteomes" id="UP000035062">
    <property type="component" value="Unassembled WGS sequence"/>
</dbReference>
<reference evidence="5 6" key="1">
    <citation type="journal article" date="2012" name="J. Bacteriol.">
        <title>Genome Sequence of Pectin-Degrading Alishewanella agri, Isolated from Landfill Soil.</title>
        <authorList>
            <person name="Kim J."/>
            <person name="Jung J."/>
            <person name="Sung J.S."/>
            <person name="Chun J."/>
            <person name="Park W."/>
        </authorList>
    </citation>
    <scope>NUCLEOTIDE SEQUENCE [LARGE SCALE GENOMIC DNA]</scope>
    <source>
        <strain evidence="5 6">BL06</strain>
    </source>
</reference>
<dbReference type="InterPro" id="IPR029787">
    <property type="entry name" value="Nucleotide_cyclase"/>
</dbReference>
<feature type="transmembrane region" description="Helical" evidence="3">
    <location>
        <begin position="27"/>
        <end position="48"/>
    </location>
</feature>
<dbReference type="Pfam" id="PF00990">
    <property type="entry name" value="GGDEF"/>
    <property type="match status" value="2"/>
</dbReference>
<dbReference type="GO" id="GO:1902201">
    <property type="term" value="P:negative regulation of bacterial-type flagellum-dependent cell motility"/>
    <property type="evidence" value="ECO:0007669"/>
    <property type="project" value="TreeGrafter"/>
</dbReference>
<dbReference type="STRING" id="1195246.AGRI_12631"/>
<comment type="caution">
    <text evidence="5">The sequence shown here is derived from an EMBL/GenBank/DDBJ whole genome shotgun (WGS) entry which is preliminary data.</text>
</comment>
<dbReference type="SUPFAM" id="SSF55073">
    <property type="entry name" value="Nucleotide cyclase"/>
    <property type="match status" value="1"/>
</dbReference>
<feature type="transmembrane region" description="Helical" evidence="3">
    <location>
        <begin position="173"/>
        <end position="191"/>
    </location>
</feature>
<keyword evidence="6" id="KW-1185">Reference proteome</keyword>
<feature type="transmembrane region" description="Helical" evidence="3">
    <location>
        <begin position="77"/>
        <end position="95"/>
    </location>
</feature>
<evidence type="ECO:0000256" key="3">
    <source>
        <dbReference type="SAM" id="Phobius"/>
    </source>
</evidence>
<dbReference type="eggNOG" id="COG2199">
    <property type="taxonomic scope" value="Bacteria"/>
</dbReference>
<dbReference type="Gene3D" id="3.30.70.270">
    <property type="match status" value="1"/>
</dbReference>
<feature type="domain" description="GGDEF" evidence="4">
    <location>
        <begin position="244"/>
        <end position="393"/>
    </location>
</feature>
<dbReference type="NCBIfam" id="TIGR00254">
    <property type="entry name" value="GGDEF"/>
    <property type="match status" value="1"/>
</dbReference>
<dbReference type="InterPro" id="IPR043128">
    <property type="entry name" value="Rev_trsase/Diguanyl_cyclase"/>
</dbReference>
<dbReference type="CDD" id="cd01949">
    <property type="entry name" value="GGDEF"/>
    <property type="match status" value="1"/>
</dbReference>
<accession>I9DPU5</accession>
<dbReference type="AlphaFoldDB" id="I9DPU5"/>
<dbReference type="RefSeq" id="WP_008985316.1">
    <property type="nucleotide sequence ID" value="NZ_AKKU01000025.1"/>
</dbReference>
<dbReference type="PROSITE" id="PS50887">
    <property type="entry name" value="GGDEF"/>
    <property type="match status" value="1"/>
</dbReference>
<gene>
    <name evidence="5" type="ORF">AGRI_12631</name>
</gene>
<keyword evidence="3" id="KW-1133">Transmembrane helix</keyword>